<keyword evidence="4" id="KW-0732">Signal</keyword>
<proteinExistence type="inferred from homology"/>
<feature type="domain" description="Peptidase M16 C-terminal" evidence="6">
    <location>
        <begin position="213"/>
        <end position="384"/>
    </location>
</feature>
<evidence type="ECO:0000259" key="5">
    <source>
        <dbReference type="Pfam" id="PF00675"/>
    </source>
</evidence>
<evidence type="ECO:0008006" key="9">
    <source>
        <dbReference type="Google" id="ProtNLM"/>
    </source>
</evidence>
<evidence type="ECO:0000313" key="7">
    <source>
        <dbReference type="EMBL" id="PQJ55233.1"/>
    </source>
</evidence>
<dbReference type="AlphaFoldDB" id="A0A2S7UZ75"/>
<dbReference type="InterPro" id="IPR007863">
    <property type="entry name" value="Peptidase_M16_C"/>
</dbReference>
<accession>A0A2S7UZ75</accession>
<protein>
    <recommendedName>
        <fullName evidence="9">Peptidase M16</fullName>
    </recommendedName>
</protein>
<evidence type="ECO:0000256" key="1">
    <source>
        <dbReference type="ARBA" id="ARBA00001947"/>
    </source>
</evidence>
<dbReference type="GO" id="GO:0004222">
    <property type="term" value="F:metalloendopeptidase activity"/>
    <property type="evidence" value="ECO:0007669"/>
    <property type="project" value="InterPro"/>
</dbReference>
<dbReference type="EMBL" id="MSCH01000003">
    <property type="protein sequence ID" value="PQJ55233.1"/>
    <property type="molecule type" value="Genomic_DNA"/>
</dbReference>
<name>A0A2S7UZ75_9GAMM</name>
<comment type="caution">
    <text evidence="7">The sequence shown here is derived from an EMBL/GenBank/DDBJ whole genome shotgun (WGS) entry which is preliminary data.</text>
</comment>
<dbReference type="PANTHER" id="PTHR11851:SF49">
    <property type="entry name" value="MITOCHONDRIAL-PROCESSING PEPTIDASE SUBUNIT ALPHA"/>
    <property type="match status" value="1"/>
</dbReference>
<dbReference type="Gene3D" id="3.30.830.10">
    <property type="entry name" value="Metalloenzyme, LuxS/M16 peptidase-like"/>
    <property type="match status" value="4"/>
</dbReference>
<evidence type="ECO:0000256" key="4">
    <source>
        <dbReference type="SAM" id="SignalP"/>
    </source>
</evidence>
<dbReference type="Pfam" id="PF00675">
    <property type="entry name" value="Peptidase_M16"/>
    <property type="match status" value="1"/>
</dbReference>
<gene>
    <name evidence="7" type="ORF">BTO11_09215</name>
</gene>
<keyword evidence="8" id="KW-1185">Reference proteome</keyword>
<evidence type="ECO:0000259" key="6">
    <source>
        <dbReference type="Pfam" id="PF05193"/>
    </source>
</evidence>
<dbReference type="PANTHER" id="PTHR11851">
    <property type="entry name" value="METALLOPROTEASE"/>
    <property type="match status" value="1"/>
</dbReference>
<organism evidence="7 8">
    <name type="scientific">Psychrosphaera saromensis</name>
    <dbReference type="NCBI Taxonomy" id="716813"/>
    <lineage>
        <taxon>Bacteria</taxon>
        <taxon>Pseudomonadati</taxon>
        <taxon>Pseudomonadota</taxon>
        <taxon>Gammaproteobacteria</taxon>
        <taxon>Alteromonadales</taxon>
        <taxon>Pseudoalteromonadaceae</taxon>
        <taxon>Psychrosphaera</taxon>
    </lineage>
</organism>
<dbReference type="InterPro" id="IPR001431">
    <property type="entry name" value="Pept_M16_Zn_BS"/>
</dbReference>
<sequence length="920" mass="102230">MTKALLSSLALLTLSACSNDQPESNVNSKLASSAAEITYVRNVEGIDEYTLSNGMKVLFYPDPAQPKTLVNITYRVGSIHENYGETGMAHLLEHMLFKGSTNYKEIDKEFNKRGMRVNASTWLDRTNYFELFESNEENLAWALAMEADRMVNATFSKTELDSEMTVVRNEMERGENSPFRMLSARMSSMAYLWHNYANSTIGARSDVENFPFSKLRKFYDKHYRPDNAVLTIAGRFDKDKTLAIIESTFGMLAKPATEIEKLYTVEPTQDGERIINLRRTGEVPVIAAQYHVPSALHEDTPALQVLVQLLSDNARGRMQKMLVEPGVASGTGAYSYLTKDPSSFTIIAQGFKGKDIKGMETALLALAEDIKTKKISDSEVEQAKVSILKETEDGLRNVTSVGMELSEFIAMGDYRYIFFFRDLVEKVTVEDVQRVAEQYLVESNRTLGRFIPTKEPVRAEITPAKDITEILATYKGREAIESGEVYDNNVENITARLQEFNWSAGTTLSVYPKKLRGGEVRIEMTLPTGNVDSLKGYEQDFKLMGGLLYSGNAKYSKEQIASKLDELKASVNISTNTVGNISVSIKAVKPQLDATLAFVHEMLATPLFEESEIDIDRNASVTGLESNRNEPASIALATLSESINGHPKGHPLAFKTLDQQIASLNKVTRKRLQKLHKAHMSVANGHIGVVGDVDPKALSTQLEQLFSDLKGSADYVEMKDAMKDVKGVDSWIETPDKANSTLFIGHRVKLNKQDSDYHAASVANAIFGGSGFASRLMQRIRVKEGYSYGTGSGLQLDFNEPYGLFYMRAIAAPENMKKVVVAYKEEVAKVVNDGFTQAEVTDAIAGEIKSLRVSWSNDGTIAGLLADNQQLNRDLTWYTQYVEKMNALTLDEVNAAFNKYIATKELNIFTAGDFAKSAEK</sequence>
<feature type="chain" id="PRO_5015766223" description="Peptidase M16" evidence="4">
    <location>
        <begin position="19"/>
        <end position="920"/>
    </location>
</feature>
<reference evidence="7 8" key="1">
    <citation type="submission" date="2016-12" db="EMBL/GenBank/DDBJ databases">
        <title>Diversity of luminous bacteria.</title>
        <authorList>
            <person name="Yoshizawa S."/>
            <person name="Kogure K."/>
        </authorList>
    </citation>
    <scope>NUCLEOTIDE SEQUENCE [LARGE SCALE GENOMIC DNA]</scope>
    <source>
        <strain evidence="7 8">SA4-48</strain>
    </source>
</reference>
<dbReference type="GO" id="GO:0046872">
    <property type="term" value="F:metal ion binding"/>
    <property type="evidence" value="ECO:0007669"/>
    <property type="project" value="InterPro"/>
</dbReference>
<comment type="cofactor">
    <cofactor evidence="1">
        <name>Zn(2+)</name>
        <dbReference type="ChEBI" id="CHEBI:29105"/>
    </cofactor>
</comment>
<dbReference type="InterPro" id="IPR011765">
    <property type="entry name" value="Pept_M16_N"/>
</dbReference>
<comment type="similarity">
    <text evidence="2 3">Belongs to the peptidase M16 family.</text>
</comment>
<feature type="domain" description="Peptidase M16 C-terminal" evidence="6">
    <location>
        <begin position="666"/>
        <end position="845"/>
    </location>
</feature>
<dbReference type="Proteomes" id="UP000239007">
    <property type="component" value="Unassembled WGS sequence"/>
</dbReference>
<feature type="domain" description="Peptidase M16 N-terminal" evidence="5">
    <location>
        <begin position="59"/>
        <end position="202"/>
    </location>
</feature>
<dbReference type="PROSITE" id="PS00143">
    <property type="entry name" value="INSULINASE"/>
    <property type="match status" value="1"/>
</dbReference>
<evidence type="ECO:0000256" key="3">
    <source>
        <dbReference type="RuleBase" id="RU004447"/>
    </source>
</evidence>
<feature type="signal peptide" evidence="4">
    <location>
        <begin position="1"/>
        <end position="18"/>
    </location>
</feature>
<evidence type="ECO:0000256" key="2">
    <source>
        <dbReference type="ARBA" id="ARBA00007261"/>
    </source>
</evidence>
<dbReference type="SUPFAM" id="SSF63411">
    <property type="entry name" value="LuxS/MPP-like metallohydrolase"/>
    <property type="match status" value="4"/>
</dbReference>
<evidence type="ECO:0000313" key="8">
    <source>
        <dbReference type="Proteomes" id="UP000239007"/>
    </source>
</evidence>
<dbReference type="Pfam" id="PF05193">
    <property type="entry name" value="Peptidase_M16_C"/>
    <property type="match status" value="2"/>
</dbReference>
<dbReference type="PROSITE" id="PS51257">
    <property type="entry name" value="PROKAR_LIPOPROTEIN"/>
    <property type="match status" value="1"/>
</dbReference>
<dbReference type="InterPro" id="IPR050361">
    <property type="entry name" value="MPP/UQCRC_Complex"/>
</dbReference>
<dbReference type="GO" id="GO:0006508">
    <property type="term" value="P:proteolysis"/>
    <property type="evidence" value="ECO:0007669"/>
    <property type="project" value="InterPro"/>
</dbReference>
<dbReference type="InterPro" id="IPR011249">
    <property type="entry name" value="Metalloenz_LuxS/M16"/>
</dbReference>